<protein>
    <recommendedName>
        <fullName evidence="7">CCHC-type domain-containing protein</fullName>
    </recommendedName>
</protein>
<dbReference type="InterPro" id="IPR036875">
    <property type="entry name" value="Znf_CCHC_sf"/>
</dbReference>
<feature type="domain" description="Reverse transcriptase" evidence="4">
    <location>
        <begin position="1018"/>
        <end position="1287"/>
    </location>
</feature>
<dbReference type="InterPro" id="IPR005135">
    <property type="entry name" value="Endo/exonuclease/phosphatase"/>
</dbReference>
<reference evidence="5" key="1">
    <citation type="journal article" date="2020" name="Microb. Genom.">
        <title>Genetic diversity of clinical and environmental Mucorales isolates obtained from an investigation of mucormycosis cases among solid organ transplant recipients.</title>
        <authorList>
            <person name="Nguyen M.H."/>
            <person name="Kaul D."/>
            <person name="Muto C."/>
            <person name="Cheng S.J."/>
            <person name="Richter R.A."/>
            <person name="Bruno V.M."/>
            <person name="Liu G."/>
            <person name="Beyhan S."/>
            <person name="Sundermann A.J."/>
            <person name="Mounaud S."/>
            <person name="Pasculle A.W."/>
            <person name="Nierman W.C."/>
            <person name="Driscoll E."/>
            <person name="Cumbie R."/>
            <person name="Clancy C.J."/>
            <person name="Dupont C.L."/>
        </authorList>
    </citation>
    <scope>NUCLEOTIDE SEQUENCE</scope>
    <source>
        <strain evidence="5">GL16</strain>
    </source>
</reference>
<evidence type="ECO:0000259" key="3">
    <source>
        <dbReference type="PROSITE" id="PS50158"/>
    </source>
</evidence>
<feature type="region of interest" description="Disordered" evidence="2">
    <location>
        <begin position="35"/>
        <end position="68"/>
    </location>
</feature>
<dbReference type="InterPro" id="IPR000477">
    <property type="entry name" value="RT_dom"/>
</dbReference>
<dbReference type="InterPro" id="IPR001878">
    <property type="entry name" value="Znf_CCHC"/>
</dbReference>
<gene>
    <name evidence="5" type="ORF">G6F51_003596</name>
</gene>
<feature type="compositionally biased region" description="Polar residues" evidence="2">
    <location>
        <begin position="403"/>
        <end position="416"/>
    </location>
</feature>
<dbReference type="SUPFAM" id="SSF56219">
    <property type="entry name" value="DNase I-like"/>
    <property type="match status" value="1"/>
</dbReference>
<dbReference type="EMBL" id="JAANIT010000360">
    <property type="protein sequence ID" value="KAG1548561.1"/>
    <property type="molecule type" value="Genomic_DNA"/>
</dbReference>
<proteinExistence type="predicted"/>
<keyword evidence="1" id="KW-0479">Metal-binding</keyword>
<dbReference type="Proteomes" id="UP000717996">
    <property type="component" value="Unassembled WGS sequence"/>
</dbReference>
<keyword evidence="1" id="KW-0862">Zinc</keyword>
<feature type="region of interest" description="Disordered" evidence="2">
    <location>
        <begin position="229"/>
        <end position="250"/>
    </location>
</feature>
<evidence type="ECO:0000313" key="6">
    <source>
        <dbReference type="Proteomes" id="UP000717996"/>
    </source>
</evidence>
<dbReference type="SUPFAM" id="SSF57756">
    <property type="entry name" value="Retrovirus zinc finger-like domains"/>
    <property type="match status" value="1"/>
</dbReference>
<dbReference type="CDD" id="cd01650">
    <property type="entry name" value="RT_nLTR_like"/>
    <property type="match status" value="1"/>
</dbReference>
<feature type="compositionally biased region" description="Low complexity" evidence="2">
    <location>
        <begin position="40"/>
        <end position="68"/>
    </location>
</feature>
<dbReference type="PROSITE" id="PS50878">
    <property type="entry name" value="RT_POL"/>
    <property type="match status" value="1"/>
</dbReference>
<dbReference type="GO" id="GO:0008270">
    <property type="term" value="F:zinc ion binding"/>
    <property type="evidence" value="ECO:0007669"/>
    <property type="project" value="UniProtKB-KW"/>
</dbReference>
<feature type="region of interest" description="Disordered" evidence="2">
    <location>
        <begin position="386"/>
        <end position="433"/>
    </location>
</feature>
<dbReference type="InterPro" id="IPR036691">
    <property type="entry name" value="Endo/exonu/phosph_ase_sf"/>
</dbReference>
<dbReference type="PANTHER" id="PTHR31635:SF196">
    <property type="entry name" value="REVERSE TRANSCRIPTASE DOMAIN-CONTAINING PROTEIN-RELATED"/>
    <property type="match status" value="1"/>
</dbReference>
<dbReference type="InterPro" id="IPR043502">
    <property type="entry name" value="DNA/RNA_pol_sf"/>
</dbReference>
<feature type="compositionally biased region" description="Polar residues" evidence="2">
    <location>
        <begin position="231"/>
        <end position="240"/>
    </location>
</feature>
<dbReference type="Gene3D" id="3.60.10.10">
    <property type="entry name" value="Endonuclease/exonuclease/phosphatase"/>
    <property type="match status" value="1"/>
</dbReference>
<feature type="domain" description="CCHC-type" evidence="3">
    <location>
        <begin position="312"/>
        <end position="327"/>
    </location>
</feature>
<dbReference type="SMART" id="SM00343">
    <property type="entry name" value="ZnF_C2HC"/>
    <property type="match status" value="3"/>
</dbReference>
<evidence type="ECO:0008006" key="7">
    <source>
        <dbReference type="Google" id="ProtNLM"/>
    </source>
</evidence>
<dbReference type="Pfam" id="PF03372">
    <property type="entry name" value="Exo_endo_phos"/>
    <property type="match status" value="1"/>
</dbReference>
<comment type="caution">
    <text evidence="5">The sequence shown here is derived from an EMBL/GenBank/DDBJ whole genome shotgun (WGS) entry which is preliminary data.</text>
</comment>
<dbReference type="SUPFAM" id="SSF56672">
    <property type="entry name" value="DNA/RNA polymerases"/>
    <property type="match status" value="1"/>
</dbReference>
<dbReference type="GO" id="GO:0003676">
    <property type="term" value="F:nucleic acid binding"/>
    <property type="evidence" value="ECO:0007669"/>
    <property type="project" value="InterPro"/>
</dbReference>
<name>A0A9P6YHI0_RHIOR</name>
<organism evidence="5 6">
    <name type="scientific">Rhizopus oryzae</name>
    <name type="common">Mucormycosis agent</name>
    <name type="synonym">Rhizopus arrhizus var. delemar</name>
    <dbReference type="NCBI Taxonomy" id="64495"/>
    <lineage>
        <taxon>Eukaryota</taxon>
        <taxon>Fungi</taxon>
        <taxon>Fungi incertae sedis</taxon>
        <taxon>Mucoromycota</taxon>
        <taxon>Mucoromycotina</taxon>
        <taxon>Mucoromycetes</taxon>
        <taxon>Mucorales</taxon>
        <taxon>Mucorineae</taxon>
        <taxon>Rhizopodaceae</taxon>
        <taxon>Rhizopus</taxon>
    </lineage>
</organism>
<evidence type="ECO:0000259" key="4">
    <source>
        <dbReference type="PROSITE" id="PS50878"/>
    </source>
</evidence>
<feature type="region of interest" description="Disordered" evidence="2">
    <location>
        <begin position="319"/>
        <end position="370"/>
    </location>
</feature>
<dbReference type="Gene3D" id="4.10.60.10">
    <property type="entry name" value="Zinc finger, CCHC-type"/>
    <property type="match status" value="1"/>
</dbReference>
<evidence type="ECO:0000256" key="2">
    <source>
        <dbReference type="SAM" id="MobiDB-lite"/>
    </source>
</evidence>
<dbReference type="PROSITE" id="PS50158">
    <property type="entry name" value="ZF_CCHC"/>
    <property type="match status" value="1"/>
</dbReference>
<evidence type="ECO:0000256" key="1">
    <source>
        <dbReference type="PROSITE-ProRule" id="PRU00047"/>
    </source>
</evidence>
<dbReference type="PANTHER" id="PTHR31635">
    <property type="entry name" value="REVERSE TRANSCRIPTASE DOMAIN-CONTAINING PROTEIN-RELATED"/>
    <property type="match status" value="1"/>
</dbReference>
<accession>A0A9P6YHI0</accession>
<dbReference type="GO" id="GO:0003824">
    <property type="term" value="F:catalytic activity"/>
    <property type="evidence" value="ECO:0007669"/>
    <property type="project" value="InterPro"/>
</dbReference>
<evidence type="ECO:0000313" key="5">
    <source>
        <dbReference type="EMBL" id="KAG1548561.1"/>
    </source>
</evidence>
<dbReference type="Pfam" id="PF00078">
    <property type="entry name" value="RVT_1"/>
    <property type="match status" value="1"/>
</dbReference>
<keyword evidence="1" id="KW-0863">Zinc-finger</keyword>
<sequence>MTNDKLPNKATDSANSNFLQTKRSWAQLLVGPTKTSSYGVQSTSQSVSPPTSMISDVSTSYPSSPSSIKSPVLRIDRPILKGTVRGTTLLDVTLVQNKEQFFQDLKKACNDNEHLWSFEDKVKRFGQKIFAEVLLSPTMRQIICSTGIAIPSLSTKLIGYPSLSPDADILQISFSNLPSEYGRKDGGLDQLRADMITNLEPYGTVLDSGIISGSAGLFSGRGYAILERPSRPSSQSTDAPGTTDVRPLPPHKLDWTYPSVNNNEISDIDLDTTLDRVLVYATFASMAPYCRYCHSEDHALVDCPVKLSAIVCYNCNAHGHKSRSCPRKNATPSSDVPNKKARKTPNSVPTSPPPVKETLAPPRASVDMTTPEEHVLASESALDLMSNSLDAPSSGPKTPRTPPSRNTQSQTASNSADLPATDVTPPNTPPRTSLDIATKVCRYCGLIGHLRTNHNDCLKNPRRQTQPATTSVQLVEQEDQFEPMQEDDIETVNPSCDAPIDNDIIMIISNNNHNNTAEEPISVSSNIPNNTLLNTHSHAPDTPFIPPLKMATLNCRGLRKTADSSTHNHFIRYIRTHSLDILALQETHASTTSIQNLFHNQFQASESLWSHHCGLISFSPHITFSNTTMSLCGRIITTTISHKSHLFSPVTVSVLYAPASRKERYSFLADLLNYPSALLPSTPVNHILMGDFNYTYSQHLSPHHLRQAPKQWLQYIEDHFVDGVTPPDQAAQPTFCRGVQSSCIDFIFLSKDLPFVPRTANVTYIQPVWTDHFMVSIQLEYNSPPTDTTDHPTVGKGLWRANPLLASNKDFCAALKHALSNTVSSFIDGLVASYKWETLKATTKKVAQSFSRKQASSYKQAKTLLQNKLASLRKKTILFPEQVPELQPLVNVVERQLADIQQYHVEILALRSGIRWRELSELSAGYLKRTIATRASRQMIPSLIHPVTKALCSSRADMFDAASTFYANLPIVFDDILEGVARCPSRSSPGTDGLPYELLRLIITHPECRDIALTVYNDVLSHGIFPLSWLETSVSLIPKKGSLSDLKNWRPISLINTDAKVFTRILSAKIISCVDDLITPYKSGFLRHRFIADNGLLMKLVMDYAKSKNSKALGLLLDQEKAYDRVHPDYLQKVLTHFGFSPSFIQSVLDLFFGTQLLLNINGFLSNPVHQQRRLLQGDPLSPVLFNLAFEPLLRKILNDLLYNGFSTPRAPSSCISDDHLQPIKLLAYADDVLCLLKDPSDLTRLQTHLDTYSQASKAKVNFHKMEALSLSGSRITPSSIWHGSLLSHRISH</sequence>